<evidence type="ECO:0000313" key="16">
    <source>
        <dbReference type="Proteomes" id="UP000069940"/>
    </source>
</evidence>
<dbReference type="InterPro" id="IPR052192">
    <property type="entry name" value="Insect_Ionotropic_Sensory_Rcpt"/>
</dbReference>
<accession>A0ABM1XVN0</accession>
<evidence type="ECO:0000256" key="4">
    <source>
        <dbReference type="ARBA" id="ARBA00022692"/>
    </source>
</evidence>
<proteinExistence type="predicted"/>
<dbReference type="Proteomes" id="UP000069940">
    <property type="component" value="Unassembled WGS sequence"/>
</dbReference>
<keyword evidence="5 12" id="KW-1133">Transmembrane helix</keyword>
<dbReference type="RefSeq" id="XP_062708026.1">
    <property type="nucleotide sequence ID" value="XM_062852042.1"/>
</dbReference>
<evidence type="ECO:0000256" key="9">
    <source>
        <dbReference type="ARBA" id="ARBA00023180"/>
    </source>
</evidence>
<organism evidence="15 16">
    <name type="scientific">Aedes albopictus</name>
    <name type="common">Asian tiger mosquito</name>
    <name type="synonym">Stegomyia albopicta</name>
    <dbReference type="NCBI Taxonomy" id="7160"/>
    <lineage>
        <taxon>Eukaryota</taxon>
        <taxon>Metazoa</taxon>
        <taxon>Ecdysozoa</taxon>
        <taxon>Arthropoda</taxon>
        <taxon>Hexapoda</taxon>
        <taxon>Insecta</taxon>
        <taxon>Pterygota</taxon>
        <taxon>Neoptera</taxon>
        <taxon>Endopterygota</taxon>
        <taxon>Diptera</taxon>
        <taxon>Nematocera</taxon>
        <taxon>Culicoidea</taxon>
        <taxon>Culicidae</taxon>
        <taxon>Culicinae</taxon>
        <taxon>Aedini</taxon>
        <taxon>Aedes</taxon>
        <taxon>Stegomyia</taxon>
    </lineage>
</organism>
<dbReference type="Pfam" id="PF24061">
    <property type="entry name" value="LBD_receptor"/>
    <property type="match status" value="1"/>
</dbReference>
<evidence type="ECO:0000256" key="2">
    <source>
        <dbReference type="ARBA" id="ARBA00022448"/>
    </source>
</evidence>
<reference evidence="16" key="1">
    <citation type="journal article" date="2015" name="Proc. Natl. Acad. Sci. U.S.A.">
        <title>Genome sequence of the Asian Tiger mosquito, Aedes albopictus, reveals insights into its biology, genetics, and evolution.</title>
        <authorList>
            <person name="Chen X.G."/>
            <person name="Jiang X."/>
            <person name="Gu J."/>
            <person name="Xu M."/>
            <person name="Wu Y."/>
            <person name="Deng Y."/>
            <person name="Zhang C."/>
            <person name="Bonizzoni M."/>
            <person name="Dermauw W."/>
            <person name="Vontas J."/>
            <person name="Armbruster P."/>
            <person name="Huang X."/>
            <person name="Yang Y."/>
            <person name="Zhang H."/>
            <person name="He W."/>
            <person name="Peng H."/>
            <person name="Liu Y."/>
            <person name="Wu K."/>
            <person name="Chen J."/>
            <person name="Lirakis M."/>
            <person name="Topalis P."/>
            <person name="Van Leeuwen T."/>
            <person name="Hall A.B."/>
            <person name="Jiang X."/>
            <person name="Thorpe C."/>
            <person name="Mueller R.L."/>
            <person name="Sun C."/>
            <person name="Waterhouse R.M."/>
            <person name="Yan G."/>
            <person name="Tu Z.J."/>
            <person name="Fang X."/>
            <person name="James A.A."/>
        </authorList>
    </citation>
    <scope>NUCLEOTIDE SEQUENCE [LARGE SCALE GENOMIC DNA]</scope>
    <source>
        <strain evidence="16">Foshan</strain>
    </source>
</reference>
<evidence type="ECO:0000256" key="12">
    <source>
        <dbReference type="SAM" id="Phobius"/>
    </source>
</evidence>
<name>A0ABM1XVN0_AEDAL</name>
<dbReference type="EnsemblMetazoa" id="AALFPA23_003317.R3593">
    <property type="protein sequence ID" value="AALFPA23_003317.P3593"/>
    <property type="gene ID" value="AALFPA23_003317"/>
</dbReference>
<dbReference type="Gene3D" id="3.40.190.10">
    <property type="entry name" value="Periplasmic binding protein-like II"/>
    <property type="match status" value="1"/>
</dbReference>
<evidence type="ECO:0000256" key="10">
    <source>
        <dbReference type="ARBA" id="ARBA00023286"/>
    </source>
</evidence>
<feature type="transmembrane region" description="Helical" evidence="12">
    <location>
        <begin position="580"/>
        <end position="601"/>
    </location>
</feature>
<keyword evidence="2" id="KW-0813">Transport</keyword>
<evidence type="ECO:0000313" key="15">
    <source>
        <dbReference type="EnsemblMetazoa" id="AALFPA23_003317.P3593"/>
    </source>
</evidence>
<keyword evidence="11" id="KW-0407">Ion channel</keyword>
<keyword evidence="8" id="KW-0675">Receptor</keyword>
<keyword evidence="3" id="KW-1003">Cell membrane</keyword>
<feature type="chain" id="PRO_5045551733" evidence="13">
    <location>
        <begin position="23"/>
        <end position="611"/>
    </location>
</feature>
<feature type="domain" description="Ionotropic glutamate receptor L-glutamate and glycine-binding" evidence="14">
    <location>
        <begin position="216"/>
        <end position="279"/>
    </location>
</feature>
<evidence type="ECO:0000256" key="8">
    <source>
        <dbReference type="ARBA" id="ARBA00023170"/>
    </source>
</evidence>
<evidence type="ECO:0000256" key="3">
    <source>
        <dbReference type="ARBA" id="ARBA00022475"/>
    </source>
</evidence>
<dbReference type="InterPro" id="IPR056198">
    <property type="entry name" value="LBD_receptor"/>
</dbReference>
<evidence type="ECO:0000259" key="14">
    <source>
        <dbReference type="SMART" id="SM00918"/>
    </source>
</evidence>
<dbReference type="PANTHER" id="PTHR42643:SF30">
    <property type="entry name" value="IONOTROPIC RECEPTOR 40A-RELATED"/>
    <property type="match status" value="1"/>
</dbReference>
<evidence type="ECO:0000256" key="5">
    <source>
        <dbReference type="ARBA" id="ARBA00022989"/>
    </source>
</evidence>
<dbReference type="PANTHER" id="PTHR42643">
    <property type="entry name" value="IONOTROPIC RECEPTOR 20A-RELATED"/>
    <property type="match status" value="1"/>
</dbReference>
<dbReference type="SUPFAM" id="SSF53850">
    <property type="entry name" value="Periplasmic binding protein-like II"/>
    <property type="match status" value="1"/>
</dbReference>
<reference evidence="15" key="2">
    <citation type="submission" date="2025-05" db="UniProtKB">
        <authorList>
            <consortium name="EnsemblMetazoa"/>
        </authorList>
    </citation>
    <scope>IDENTIFICATION</scope>
    <source>
        <strain evidence="15">Foshan</strain>
    </source>
</reference>
<keyword evidence="4 12" id="KW-0812">Transmembrane</keyword>
<keyword evidence="13" id="KW-0732">Signal</keyword>
<dbReference type="GeneID" id="134288160"/>
<evidence type="ECO:0000256" key="1">
    <source>
        <dbReference type="ARBA" id="ARBA00004651"/>
    </source>
</evidence>
<keyword evidence="9" id="KW-0325">Glycoprotein</keyword>
<comment type="subcellular location">
    <subcellularLocation>
        <location evidence="1">Cell membrane</location>
        <topology evidence="1">Multi-pass membrane protein</topology>
    </subcellularLocation>
</comment>
<evidence type="ECO:0000256" key="6">
    <source>
        <dbReference type="ARBA" id="ARBA00023065"/>
    </source>
</evidence>
<keyword evidence="6" id="KW-0406">Ion transport</keyword>
<feature type="signal peptide" evidence="13">
    <location>
        <begin position="1"/>
        <end position="22"/>
    </location>
</feature>
<sequence length="611" mass="69280">MIFVFTLSALAYGCAIFPSTRSSTILLTKATAEVLLDSFAKTVDTLFVTVLLKSKELNPIGEILTHVDEPLPVAIQSVPQRTSLVFKQRYNLVLLDSWMSIGRLQSFLNSKQFDSTGLYLMVVTSLGLDCTSLADALLEMTSNRFIYDVDVLCLQDGSVIMTTYFPYGRPDHPICHIARWNTYDLQGFTHDRPHYPQKLQNFYGSPLRVALFDSAPFMILIRDSNNRPIDYAGIDGHLLKKISDDLNITIEPVVPPRDEKWGILEPDGTATGSMGMVINGTVNMTLSFFGNNPLRQKFMSSSMSYYQSSLVLIVSPGAEYGTFEKLLLPFQLTLWIGFIIVFINALIIIVILQNLPLVVQQFVFGRGNRIPMLNFYLATLGYPVEPPPSRNFSRFLLSLWIFGTFILRTAYQQEMFDFLHRPLNRSTVRGWDQFVSAGYHIFAAPTAEYIFESTHEKIRSSIHVIRVTDYNAVMEDIRYGRIHGARLSYPESIFYLNQQAMLDGGPFYQQFSERLYSYSIHVFFRKNSPLVKSFDEHIQPLVTHGFIRHWADSILNRNLIRGIEARARQALVVQPLTTKMLAGVFGLYGIGLACAGVVFVAENSLANYRQL</sequence>
<protein>
    <submittedName>
        <fullName evidence="15">Ionotropic glutamate receptor L-glutamate and glycine-binding domain-containing protein</fullName>
    </submittedName>
</protein>
<keyword evidence="10" id="KW-1071">Ligand-gated ion channel</keyword>
<dbReference type="InterPro" id="IPR019594">
    <property type="entry name" value="Glu/Gly-bd"/>
</dbReference>
<dbReference type="SMART" id="SM00918">
    <property type="entry name" value="Lig_chan-Glu_bd"/>
    <property type="match status" value="1"/>
</dbReference>
<evidence type="ECO:0000256" key="13">
    <source>
        <dbReference type="SAM" id="SignalP"/>
    </source>
</evidence>
<evidence type="ECO:0000256" key="11">
    <source>
        <dbReference type="ARBA" id="ARBA00023303"/>
    </source>
</evidence>
<keyword evidence="7 12" id="KW-0472">Membrane</keyword>
<evidence type="ECO:0000256" key="7">
    <source>
        <dbReference type="ARBA" id="ARBA00023136"/>
    </source>
</evidence>
<feature type="transmembrane region" description="Helical" evidence="12">
    <location>
        <begin position="332"/>
        <end position="352"/>
    </location>
</feature>
<keyword evidence="16" id="KW-1185">Reference proteome</keyword>